<proteinExistence type="inferred from homology"/>
<dbReference type="PANTHER" id="PTHR30537">
    <property type="entry name" value="HTH-TYPE TRANSCRIPTIONAL REGULATOR"/>
    <property type="match status" value="1"/>
</dbReference>
<comment type="similarity">
    <text evidence="1">Belongs to the LysR transcriptional regulatory family.</text>
</comment>
<dbReference type="InterPro" id="IPR036390">
    <property type="entry name" value="WH_DNA-bd_sf"/>
</dbReference>
<dbReference type="SUPFAM" id="SSF53850">
    <property type="entry name" value="Periplasmic binding protein-like II"/>
    <property type="match status" value="1"/>
</dbReference>
<keyword evidence="7" id="KW-1185">Reference proteome</keyword>
<evidence type="ECO:0000256" key="2">
    <source>
        <dbReference type="ARBA" id="ARBA00023015"/>
    </source>
</evidence>
<keyword evidence="4" id="KW-0804">Transcription</keyword>
<protein>
    <submittedName>
        <fullName evidence="6">LysR substrate-binding domain-containing protein</fullName>
    </submittedName>
</protein>
<evidence type="ECO:0000256" key="3">
    <source>
        <dbReference type="ARBA" id="ARBA00023125"/>
    </source>
</evidence>
<dbReference type="Pfam" id="PF03466">
    <property type="entry name" value="LysR_substrate"/>
    <property type="match status" value="1"/>
</dbReference>
<keyword evidence="2" id="KW-0805">Transcription regulation</keyword>
<evidence type="ECO:0000313" key="6">
    <source>
        <dbReference type="EMBL" id="MEJ8567293.1"/>
    </source>
</evidence>
<reference evidence="6 7" key="1">
    <citation type="submission" date="2024-02" db="EMBL/GenBank/DDBJ databases">
        <title>A novel Wenzhouxiangellaceae bacterium, isolated from coastal sediments.</title>
        <authorList>
            <person name="Du Z.-J."/>
            <person name="Ye Y.-Q."/>
            <person name="Zhang X.-Y."/>
        </authorList>
    </citation>
    <scope>NUCLEOTIDE SEQUENCE [LARGE SCALE GENOMIC DNA]</scope>
    <source>
        <strain evidence="6 7">CH-27</strain>
    </source>
</reference>
<dbReference type="PANTHER" id="PTHR30537:SF26">
    <property type="entry name" value="GLYCINE CLEAVAGE SYSTEM TRANSCRIPTIONAL ACTIVATOR"/>
    <property type="match status" value="1"/>
</dbReference>
<keyword evidence="3" id="KW-0238">DNA-binding</keyword>
<evidence type="ECO:0000313" key="7">
    <source>
        <dbReference type="Proteomes" id="UP001359886"/>
    </source>
</evidence>
<dbReference type="InterPro" id="IPR058163">
    <property type="entry name" value="LysR-type_TF_proteobact-type"/>
</dbReference>
<dbReference type="SUPFAM" id="SSF46785">
    <property type="entry name" value="Winged helix' DNA-binding domain"/>
    <property type="match status" value="1"/>
</dbReference>
<dbReference type="EMBL" id="JAZHOG010000003">
    <property type="protein sequence ID" value="MEJ8567293.1"/>
    <property type="molecule type" value="Genomic_DNA"/>
</dbReference>
<sequence>MRKALPLNGLRAFEAAARHMSFQKAADELAVTPTAISHQIRQLEDRLDIALFVRRPRPITLTDAGASLFPAVRSALDDLDVAVQAIKPNPDRERLTVSMTNAFATHWMLPRLNRFQERHPEIAVNVHAGEAVVSLEKGEVDCAIRYTSELPEDMICFPLFRDSYFPVCAPELLEDGAPTADLAQLCRNRLLHFEWKRRNADNPTWVKWFDRISQQTEVPAVCSPSRGIRFSEETLAIQGAIQGQGVTLCSTLMTADHIRKKRLGIAFDFRIPGFLSALVYPPAARQRKSITLFRKWLLAEAEAFRAENPPDFFYEVE</sequence>
<evidence type="ECO:0000256" key="1">
    <source>
        <dbReference type="ARBA" id="ARBA00009437"/>
    </source>
</evidence>
<evidence type="ECO:0000256" key="4">
    <source>
        <dbReference type="ARBA" id="ARBA00023163"/>
    </source>
</evidence>
<organism evidence="6 7">
    <name type="scientific">Elongatibacter sediminis</name>
    <dbReference type="NCBI Taxonomy" id="3119006"/>
    <lineage>
        <taxon>Bacteria</taxon>
        <taxon>Pseudomonadati</taxon>
        <taxon>Pseudomonadota</taxon>
        <taxon>Gammaproteobacteria</taxon>
        <taxon>Chromatiales</taxon>
        <taxon>Wenzhouxiangellaceae</taxon>
        <taxon>Elongatibacter</taxon>
    </lineage>
</organism>
<dbReference type="PRINTS" id="PR00039">
    <property type="entry name" value="HTHLYSR"/>
</dbReference>
<dbReference type="Gene3D" id="3.40.190.10">
    <property type="entry name" value="Periplasmic binding protein-like II"/>
    <property type="match status" value="2"/>
</dbReference>
<accession>A0AAW9RBA6</accession>
<evidence type="ECO:0000259" key="5">
    <source>
        <dbReference type="PROSITE" id="PS50931"/>
    </source>
</evidence>
<dbReference type="PROSITE" id="PS50931">
    <property type="entry name" value="HTH_LYSR"/>
    <property type="match status" value="1"/>
</dbReference>
<dbReference type="Gene3D" id="1.10.10.10">
    <property type="entry name" value="Winged helix-like DNA-binding domain superfamily/Winged helix DNA-binding domain"/>
    <property type="match status" value="1"/>
</dbReference>
<dbReference type="GO" id="GO:0003700">
    <property type="term" value="F:DNA-binding transcription factor activity"/>
    <property type="evidence" value="ECO:0007669"/>
    <property type="project" value="InterPro"/>
</dbReference>
<dbReference type="GO" id="GO:0006351">
    <property type="term" value="P:DNA-templated transcription"/>
    <property type="evidence" value="ECO:0007669"/>
    <property type="project" value="TreeGrafter"/>
</dbReference>
<dbReference type="FunFam" id="1.10.10.10:FF:000038">
    <property type="entry name" value="Glycine cleavage system transcriptional activator"/>
    <property type="match status" value="1"/>
</dbReference>
<gene>
    <name evidence="6" type="ORF">V3330_06605</name>
</gene>
<dbReference type="Proteomes" id="UP001359886">
    <property type="component" value="Unassembled WGS sequence"/>
</dbReference>
<dbReference type="GO" id="GO:0043565">
    <property type="term" value="F:sequence-specific DNA binding"/>
    <property type="evidence" value="ECO:0007669"/>
    <property type="project" value="TreeGrafter"/>
</dbReference>
<dbReference type="InterPro" id="IPR005119">
    <property type="entry name" value="LysR_subst-bd"/>
</dbReference>
<dbReference type="InterPro" id="IPR000847">
    <property type="entry name" value="LysR_HTH_N"/>
</dbReference>
<dbReference type="Pfam" id="PF00126">
    <property type="entry name" value="HTH_1"/>
    <property type="match status" value="1"/>
</dbReference>
<dbReference type="RefSeq" id="WP_354694606.1">
    <property type="nucleotide sequence ID" value="NZ_JAZHOG010000003.1"/>
</dbReference>
<comment type="caution">
    <text evidence="6">The sequence shown here is derived from an EMBL/GenBank/DDBJ whole genome shotgun (WGS) entry which is preliminary data.</text>
</comment>
<name>A0AAW9RBA6_9GAMM</name>
<dbReference type="InterPro" id="IPR036388">
    <property type="entry name" value="WH-like_DNA-bd_sf"/>
</dbReference>
<dbReference type="AlphaFoldDB" id="A0AAW9RBA6"/>
<dbReference type="CDD" id="cd08432">
    <property type="entry name" value="PBP2_GcdR_TrpI_HvrB_AmpR_like"/>
    <property type="match status" value="1"/>
</dbReference>
<feature type="domain" description="HTH lysR-type" evidence="5">
    <location>
        <begin position="5"/>
        <end position="62"/>
    </location>
</feature>